<evidence type="ECO:0000313" key="2">
    <source>
        <dbReference type="EMBL" id="QKM66996.1"/>
    </source>
</evidence>
<dbReference type="RefSeq" id="WP_006346012.1">
    <property type="nucleotide sequence ID" value="NZ_CP029159.1"/>
</dbReference>
<evidence type="ECO:0000256" key="1">
    <source>
        <dbReference type="SAM" id="MobiDB-lite"/>
    </source>
</evidence>
<dbReference type="EMBL" id="CP029159">
    <property type="protein sequence ID" value="QKM66996.1"/>
    <property type="molecule type" value="Genomic_DNA"/>
</dbReference>
<protein>
    <submittedName>
        <fullName evidence="2">Uncharacterized protein</fullName>
    </submittedName>
</protein>
<feature type="region of interest" description="Disordered" evidence="1">
    <location>
        <begin position="250"/>
        <end position="271"/>
    </location>
</feature>
<sequence>MTHRPPLALGQLLVLADQATCLSDAFHLLERNEDLTMTVMSAQICTAEELARDLAKWDHAVHILSHTHPTLTQARTALHAVTQHTRLAGEQLGEALVTHGRRPDSPETSTTSAQWDHKLWSAAHQRTRAARSLLTLVPATCVQAAAALTHAVPHTATIQDIAATRQGSLSPLQNAALRATAEGHLSLAAVGPSTILLNNSDLRLTMRTVNTLVNRGLVQYDNGYTRACTWRIRLTPAGRAALLSSLAHPVHGSTPSAAPVPPPPRRRAGRC</sequence>
<proteinExistence type="predicted"/>
<name>I2N7Y9_STRT9</name>
<dbReference type="Proteomes" id="UP000005940">
    <property type="component" value="Chromosome"/>
</dbReference>
<dbReference type="AlphaFoldDB" id="I2N7Y9"/>
<reference evidence="2 3" key="1">
    <citation type="journal article" date="2012" name="J. Bacteriol.">
        <title>Draft genome of Streptomyces tsukubaensis NRRL 18488, the producer of the clinically important immunosuppressant tacrolimus (FK506).</title>
        <authorList>
            <person name="Barreiro C."/>
            <person name="Prieto C."/>
            <person name="Sola-Landa A."/>
            <person name="Solera E."/>
            <person name="Martinez-Castro M."/>
            <person name="Perez-Redondo R."/>
            <person name="Garcia-Estrada C."/>
            <person name="Aparicio J.F."/>
            <person name="Fernandez-Martinez L.T."/>
            <person name="Santos-Aberturas J."/>
            <person name="Salehi-Najafabadi Z."/>
            <person name="Rodriguez-Garcia A."/>
            <person name="Tauch A."/>
            <person name="Martin J.F."/>
        </authorList>
    </citation>
    <scope>NUCLEOTIDE SEQUENCE [LARGE SCALE GENOMIC DNA]</scope>
    <source>
        <strain evidence="3">DSM 42081 / NBRC 108919 / NRRL 18488 / 9993</strain>
    </source>
</reference>
<keyword evidence="3" id="KW-1185">Reference proteome</keyword>
<accession>I2N7Y9</accession>
<gene>
    <name evidence="2" type="ORF">STSU_007245</name>
</gene>
<organism evidence="2 3">
    <name type="scientific">Streptomyces tsukubensis (strain DSM 42081 / NBRC 108919 / NRRL 18488 / 9993)</name>
    <dbReference type="NCBI Taxonomy" id="1114943"/>
    <lineage>
        <taxon>Bacteria</taxon>
        <taxon>Bacillati</taxon>
        <taxon>Actinomycetota</taxon>
        <taxon>Actinomycetes</taxon>
        <taxon>Kitasatosporales</taxon>
        <taxon>Streptomycetaceae</taxon>
        <taxon>Streptomyces</taxon>
    </lineage>
</organism>
<evidence type="ECO:0000313" key="3">
    <source>
        <dbReference type="Proteomes" id="UP000005940"/>
    </source>
</evidence>